<dbReference type="AlphaFoldDB" id="A0A932GMR5"/>
<comment type="similarity">
    <text evidence="4">Belongs to the MoaD family.</text>
</comment>
<comment type="pathway">
    <text evidence="1">Cofactor biosynthesis; molybdopterin biosynthesis.</text>
</comment>
<evidence type="ECO:0000256" key="4">
    <source>
        <dbReference type="ARBA" id="ARBA00024200"/>
    </source>
</evidence>
<evidence type="ECO:0000256" key="3">
    <source>
        <dbReference type="ARBA" id="ARBA00023150"/>
    </source>
</evidence>
<dbReference type="InterPro" id="IPR003749">
    <property type="entry name" value="ThiS/MoaD-like"/>
</dbReference>
<keyword evidence="3" id="KW-0501">Molybdenum cofactor biosynthesis</keyword>
<accession>A0A932GMR5</accession>
<dbReference type="GO" id="GO:1990133">
    <property type="term" value="C:molybdopterin adenylyltransferase complex"/>
    <property type="evidence" value="ECO:0007669"/>
    <property type="project" value="TreeGrafter"/>
</dbReference>
<dbReference type="InterPro" id="IPR010038">
    <property type="entry name" value="MoaD_arc-typ"/>
</dbReference>
<dbReference type="PANTHER" id="PTHR33359:SF1">
    <property type="entry name" value="MOLYBDOPTERIN SYNTHASE SULFUR CARRIER SUBUNIT"/>
    <property type="match status" value="1"/>
</dbReference>
<name>A0A932GMR5_UNCTE</name>
<evidence type="ECO:0000256" key="1">
    <source>
        <dbReference type="ARBA" id="ARBA00005046"/>
    </source>
</evidence>
<protein>
    <recommendedName>
        <fullName evidence="5">Molybdopterin synthase sulfur carrier subunit</fullName>
    </recommendedName>
</protein>
<dbReference type="InterPro" id="IPR016155">
    <property type="entry name" value="Mopterin_synth/thiamin_S_b"/>
</dbReference>
<proteinExistence type="inferred from homology"/>
<evidence type="ECO:0000313" key="7">
    <source>
        <dbReference type="Proteomes" id="UP000741360"/>
    </source>
</evidence>
<dbReference type="EMBL" id="JACPSX010000047">
    <property type="protein sequence ID" value="MBI3014008.1"/>
    <property type="molecule type" value="Genomic_DNA"/>
</dbReference>
<evidence type="ECO:0000256" key="5">
    <source>
        <dbReference type="ARBA" id="ARBA00024247"/>
    </source>
</evidence>
<dbReference type="NCBIfam" id="TIGR01687">
    <property type="entry name" value="moaD_arch"/>
    <property type="match status" value="1"/>
</dbReference>
<dbReference type="GO" id="GO:0006777">
    <property type="term" value="P:Mo-molybdopterin cofactor biosynthetic process"/>
    <property type="evidence" value="ECO:0007669"/>
    <property type="project" value="UniProtKB-KW"/>
</dbReference>
<dbReference type="CDD" id="cd00754">
    <property type="entry name" value="Ubl_MoaD"/>
    <property type="match status" value="1"/>
</dbReference>
<reference evidence="6" key="1">
    <citation type="submission" date="2020-07" db="EMBL/GenBank/DDBJ databases">
        <title>Huge and variable diversity of episymbiotic CPR bacteria and DPANN archaea in groundwater ecosystems.</title>
        <authorList>
            <person name="He C.Y."/>
            <person name="Keren R."/>
            <person name="Whittaker M."/>
            <person name="Farag I.F."/>
            <person name="Doudna J."/>
            <person name="Cate J.H.D."/>
            <person name="Banfield J.F."/>
        </authorList>
    </citation>
    <scope>NUCLEOTIDE SEQUENCE</scope>
    <source>
        <strain evidence="6">NC_groundwater_717_Ag_S-0.2um_59_8</strain>
    </source>
</reference>
<gene>
    <name evidence="6" type="primary">moaD</name>
    <name evidence="6" type="ORF">HYY65_02845</name>
</gene>
<dbReference type="Gene3D" id="3.10.20.30">
    <property type="match status" value="1"/>
</dbReference>
<keyword evidence="2" id="KW-0547">Nucleotide-binding</keyword>
<dbReference type="NCBIfam" id="TIGR01682">
    <property type="entry name" value="moaD"/>
    <property type="match status" value="1"/>
</dbReference>
<evidence type="ECO:0000256" key="2">
    <source>
        <dbReference type="ARBA" id="ARBA00022741"/>
    </source>
</evidence>
<sequence length="82" mass="8896">MQVRLKLFAILREKLGEGEISMEMQPGSKVEDLLATLASRQPEIAPLLPNCLIAVNRQYVPRSQVLTAGDEIAVIPPVSGGK</sequence>
<dbReference type="FunFam" id="3.10.20.30:FF:000010">
    <property type="entry name" value="Molybdopterin synthase sulfur carrier subunit"/>
    <property type="match status" value="1"/>
</dbReference>
<dbReference type="Proteomes" id="UP000741360">
    <property type="component" value="Unassembled WGS sequence"/>
</dbReference>
<dbReference type="SUPFAM" id="SSF54285">
    <property type="entry name" value="MoaD/ThiS"/>
    <property type="match status" value="1"/>
</dbReference>
<dbReference type="Pfam" id="PF02597">
    <property type="entry name" value="ThiS"/>
    <property type="match status" value="1"/>
</dbReference>
<dbReference type="InterPro" id="IPR012675">
    <property type="entry name" value="Beta-grasp_dom_sf"/>
</dbReference>
<dbReference type="GO" id="GO:0000166">
    <property type="term" value="F:nucleotide binding"/>
    <property type="evidence" value="ECO:0007669"/>
    <property type="project" value="UniProtKB-KW"/>
</dbReference>
<organism evidence="6 7">
    <name type="scientific">Tectimicrobiota bacterium</name>
    <dbReference type="NCBI Taxonomy" id="2528274"/>
    <lineage>
        <taxon>Bacteria</taxon>
        <taxon>Pseudomonadati</taxon>
        <taxon>Nitrospinota/Tectimicrobiota group</taxon>
        <taxon>Candidatus Tectimicrobiota</taxon>
    </lineage>
</organism>
<dbReference type="InterPro" id="IPR044672">
    <property type="entry name" value="MOCS2A"/>
</dbReference>
<comment type="caution">
    <text evidence="6">The sequence shown here is derived from an EMBL/GenBank/DDBJ whole genome shotgun (WGS) entry which is preliminary data.</text>
</comment>
<dbReference type="PANTHER" id="PTHR33359">
    <property type="entry name" value="MOLYBDOPTERIN SYNTHASE SULFUR CARRIER SUBUNIT"/>
    <property type="match status" value="1"/>
</dbReference>
<evidence type="ECO:0000313" key="6">
    <source>
        <dbReference type="EMBL" id="MBI3014008.1"/>
    </source>
</evidence>